<dbReference type="SUPFAM" id="SSF52113">
    <property type="entry name" value="BRCT domain"/>
    <property type="match status" value="1"/>
</dbReference>
<dbReference type="InterPro" id="IPR016592">
    <property type="entry name" value="Nibrin_met"/>
</dbReference>
<dbReference type="GO" id="GO:0016605">
    <property type="term" value="C:PML body"/>
    <property type="evidence" value="ECO:0007669"/>
    <property type="project" value="UniProtKB-SubCell"/>
</dbReference>
<feature type="region of interest" description="Disordered" evidence="12">
    <location>
        <begin position="415"/>
        <end position="481"/>
    </location>
</feature>
<dbReference type="GO" id="GO:0003684">
    <property type="term" value="F:damaged DNA binding"/>
    <property type="evidence" value="ECO:0007669"/>
    <property type="project" value="TreeGrafter"/>
</dbReference>
<feature type="compositionally biased region" description="Polar residues" evidence="12">
    <location>
        <begin position="594"/>
        <end position="604"/>
    </location>
</feature>
<dbReference type="CDD" id="cd17741">
    <property type="entry name" value="BRCT_nibrin"/>
    <property type="match status" value="1"/>
</dbReference>
<dbReference type="Ensembl" id="ENSHCOT00000005237.1">
    <property type="protein sequence ID" value="ENSHCOP00000005524.1"/>
    <property type="gene ID" value="ENSHCOG00000007189.1"/>
</dbReference>
<feature type="compositionally biased region" description="Basic and acidic residues" evidence="12">
    <location>
        <begin position="686"/>
        <end position="702"/>
    </location>
</feature>
<feature type="compositionally biased region" description="Basic and acidic residues" evidence="12">
    <location>
        <begin position="804"/>
        <end position="813"/>
    </location>
</feature>
<organism evidence="14 15">
    <name type="scientific">Hippocampus comes</name>
    <name type="common">Tiger tail seahorse</name>
    <dbReference type="NCBI Taxonomy" id="109280"/>
    <lineage>
        <taxon>Eukaryota</taxon>
        <taxon>Metazoa</taxon>
        <taxon>Chordata</taxon>
        <taxon>Craniata</taxon>
        <taxon>Vertebrata</taxon>
        <taxon>Euteleostomi</taxon>
        <taxon>Actinopterygii</taxon>
        <taxon>Neopterygii</taxon>
        <taxon>Teleostei</taxon>
        <taxon>Neoteleostei</taxon>
        <taxon>Acanthomorphata</taxon>
        <taxon>Syngnathiaria</taxon>
        <taxon>Syngnathiformes</taxon>
        <taxon>Syngnathoidei</taxon>
        <taxon>Syngnathidae</taxon>
        <taxon>Hippocampus</taxon>
    </lineage>
</organism>
<keyword evidence="15" id="KW-1185">Reference proteome</keyword>
<feature type="compositionally biased region" description="Polar residues" evidence="12">
    <location>
        <begin position="470"/>
        <end position="481"/>
    </location>
</feature>
<comment type="similarity">
    <text evidence="11">Belongs to the Nibrin family.</text>
</comment>
<evidence type="ECO:0000313" key="15">
    <source>
        <dbReference type="Proteomes" id="UP000264820"/>
    </source>
</evidence>
<dbReference type="GO" id="GO:0007095">
    <property type="term" value="P:mitotic G2 DNA damage checkpoint signaling"/>
    <property type="evidence" value="ECO:0007669"/>
    <property type="project" value="InterPro"/>
</dbReference>
<dbReference type="Gene3D" id="3.40.50.10980">
    <property type="entry name" value="Nibrin, BRCT2 domain"/>
    <property type="match status" value="1"/>
</dbReference>
<dbReference type="InterPro" id="IPR036420">
    <property type="entry name" value="BRCT_dom_sf"/>
</dbReference>
<dbReference type="GO" id="GO:0000724">
    <property type="term" value="P:double-strand break repair via homologous recombination"/>
    <property type="evidence" value="ECO:0007669"/>
    <property type="project" value="TreeGrafter"/>
</dbReference>
<keyword evidence="8" id="KW-0539">Nucleus</keyword>
<dbReference type="SMART" id="SM01348">
    <property type="entry name" value="Nbs1_C"/>
    <property type="match status" value="1"/>
</dbReference>
<dbReference type="Pfam" id="PF08599">
    <property type="entry name" value="Nbs1_C"/>
    <property type="match status" value="1"/>
</dbReference>
<sequence>MWILSPMERGGAEEGETHYLLSGKEYVVGRKNCDIVLPSDQSISRAHAHFIVTDQTLTLRDTSKYGTVVNGQPLAQNSPVNLKSGDSITFGVFQSKFSVDHQKPVVCSSCLDNDGKAALSEALQLFGGNLVSTWTKDCTHLVMPSVKVTIKTISALLCCCPIVKPEFFSELNKAAQQKLPPPKAEGFIPDIDEPSLRNEEVNLEPDLRRKQLFAGTTFIFLTGKQFKRLSASVTFGGGTSQLLEEGTLPRDLLESPQSCVVDFTAGNSQPSLPASTTGWHNSLKHIIQRKGLRVITESEIGLAAIYTSRDMYCNPSSLTTDAETKKSPRIPSASLSQYVDETVLPAASQNITAYAVNTETSQIPERCEVSRITTVGETPEKKLNCDSARPHGPKATTQKMSTKCIVADSRSSSWLSATENAHSQRKKPAPKGTGQDINDTTFQPPLAKSRGTKKTFEPKKFSPKSPQKQHVSPQASPQKQATMTSFFKPLNKKRPLDEEFSTVTSEPKRPVLESDIISQVADSPVAPEHALSCSVRTPAASSQMPVDSESNPFGNPPAALSHTSRKRKEMEEEIDQFELESIMSEEMDCMDESFSVSESPQAGNHRSEQTSKTVEALSKKQRVEVNPGSRRSPLEPVEDPLPPQHCQTEQEVVPMTTQKLQPSAEKMSSGISSDSTSQHSDANRVSSREKLGQFKGDVDQPKEATMVHLTKPVDRQETQITELDEDLPKQLILVEFRSLTVNVLPKTKPQQVHTNGFAKNFKRFRKMRVPGTDDSPHIIGRSDLLAHNRGKNSELDEWLKDVEEEERQSRLEESEGDNLFRYNPSKLTKRRR</sequence>
<keyword evidence="6" id="KW-0779">Telomere</keyword>
<dbReference type="GO" id="GO:0000781">
    <property type="term" value="C:chromosome, telomeric region"/>
    <property type="evidence" value="ECO:0007669"/>
    <property type="project" value="UniProtKB-SubCell"/>
</dbReference>
<dbReference type="STRING" id="109280.ENSHCOP00000005524"/>
<dbReference type="InterPro" id="IPR043014">
    <property type="entry name" value="Nibrin_BRCT2_sf"/>
</dbReference>
<evidence type="ECO:0000256" key="12">
    <source>
        <dbReference type="SAM" id="MobiDB-lite"/>
    </source>
</evidence>
<keyword evidence="9" id="KW-0469">Meiosis</keyword>
<evidence type="ECO:0000256" key="1">
    <source>
        <dbReference type="ARBA" id="ARBA00004322"/>
    </source>
</evidence>
<feature type="region of interest" description="Disordered" evidence="12">
    <location>
        <begin position="381"/>
        <end position="403"/>
    </location>
</feature>
<dbReference type="Pfam" id="PF16508">
    <property type="entry name" value="NIBRIN_BRCT_II"/>
    <property type="match status" value="1"/>
</dbReference>
<evidence type="ECO:0000256" key="9">
    <source>
        <dbReference type="ARBA" id="ARBA00023254"/>
    </source>
</evidence>
<dbReference type="InterPro" id="IPR040227">
    <property type="entry name" value="Nibrin-rel"/>
</dbReference>
<evidence type="ECO:0000313" key="14">
    <source>
        <dbReference type="Ensembl" id="ENSHCOP00000005524.1"/>
    </source>
</evidence>
<evidence type="ECO:0000256" key="3">
    <source>
        <dbReference type="ARBA" id="ARBA00020013"/>
    </source>
</evidence>
<dbReference type="SUPFAM" id="SSF49879">
    <property type="entry name" value="SMAD/FHA domain"/>
    <property type="match status" value="1"/>
</dbReference>
<keyword evidence="10" id="KW-0131">Cell cycle</keyword>
<dbReference type="SMART" id="SM00240">
    <property type="entry name" value="FHA"/>
    <property type="match status" value="1"/>
</dbReference>
<dbReference type="GO" id="GO:0051321">
    <property type="term" value="P:meiotic cell cycle"/>
    <property type="evidence" value="ECO:0007669"/>
    <property type="project" value="UniProtKB-KW"/>
</dbReference>
<dbReference type="Gene3D" id="3.40.50.10190">
    <property type="entry name" value="BRCT domain"/>
    <property type="match status" value="1"/>
</dbReference>
<feature type="compositionally biased region" description="Polar residues" evidence="12">
    <location>
        <begin position="669"/>
        <end position="685"/>
    </location>
</feature>
<dbReference type="PANTHER" id="PTHR12162">
    <property type="entry name" value="NIBRIN-RELATED"/>
    <property type="match status" value="1"/>
</dbReference>
<dbReference type="AlphaFoldDB" id="A0A3Q3D876"/>
<evidence type="ECO:0000256" key="10">
    <source>
        <dbReference type="ARBA" id="ARBA00023306"/>
    </source>
</evidence>
<dbReference type="InterPro" id="IPR013908">
    <property type="entry name" value="Nibrin_C"/>
</dbReference>
<dbReference type="PROSITE" id="PS50006">
    <property type="entry name" value="FHA_DOMAIN"/>
    <property type="match status" value="1"/>
</dbReference>
<evidence type="ECO:0000256" key="8">
    <source>
        <dbReference type="ARBA" id="ARBA00023242"/>
    </source>
</evidence>
<dbReference type="GO" id="GO:0030870">
    <property type="term" value="C:Mre11 complex"/>
    <property type="evidence" value="ECO:0007669"/>
    <property type="project" value="InterPro"/>
</dbReference>
<keyword evidence="5" id="KW-0227">DNA damage</keyword>
<evidence type="ECO:0000256" key="5">
    <source>
        <dbReference type="ARBA" id="ARBA00022763"/>
    </source>
</evidence>
<evidence type="ECO:0000256" key="6">
    <source>
        <dbReference type="ARBA" id="ARBA00022895"/>
    </source>
</evidence>
<dbReference type="GeneTree" id="ENSGT00390000000521"/>
<feature type="region of interest" description="Disordered" evidence="12">
    <location>
        <begin position="804"/>
        <end position="832"/>
    </location>
</feature>
<dbReference type="FunFam" id="2.60.200.20:FF:000017">
    <property type="entry name" value="Nibrin"/>
    <property type="match status" value="1"/>
</dbReference>
<evidence type="ECO:0000259" key="13">
    <source>
        <dbReference type="PROSITE" id="PS50006"/>
    </source>
</evidence>
<feature type="region of interest" description="Disordered" evidence="12">
    <location>
        <begin position="591"/>
        <end position="705"/>
    </location>
</feature>
<dbReference type="GO" id="GO:0000723">
    <property type="term" value="P:telomere maintenance"/>
    <property type="evidence" value="ECO:0007669"/>
    <property type="project" value="InterPro"/>
</dbReference>
<dbReference type="FunFam" id="3.40.50.10980:FF:000001">
    <property type="entry name" value="Nibrin"/>
    <property type="match status" value="1"/>
</dbReference>
<feature type="compositionally biased region" description="Polar residues" evidence="12">
    <location>
        <begin position="539"/>
        <end position="553"/>
    </location>
</feature>
<dbReference type="PIRSF" id="PIRSF011869">
    <property type="entry name" value="Nibrin_animal"/>
    <property type="match status" value="1"/>
</dbReference>
<evidence type="ECO:0000256" key="7">
    <source>
        <dbReference type="ARBA" id="ARBA00023204"/>
    </source>
</evidence>
<feature type="region of interest" description="Disordered" evidence="12">
    <location>
        <begin position="527"/>
        <end position="571"/>
    </location>
</feature>
<evidence type="ECO:0000256" key="2">
    <source>
        <dbReference type="ARBA" id="ARBA00004574"/>
    </source>
</evidence>
<reference evidence="14" key="2">
    <citation type="submission" date="2025-09" db="UniProtKB">
        <authorList>
            <consortium name="Ensembl"/>
        </authorList>
    </citation>
    <scope>IDENTIFICATION</scope>
</reference>
<dbReference type="Proteomes" id="UP000264820">
    <property type="component" value="Unplaced"/>
</dbReference>
<evidence type="ECO:0000256" key="11">
    <source>
        <dbReference type="ARBA" id="ARBA00044757"/>
    </source>
</evidence>
<dbReference type="InterPro" id="IPR032429">
    <property type="entry name" value="Nibrin_BRCT2"/>
</dbReference>
<comment type="subcellular location">
    <subcellularLocation>
        <location evidence="2">Chromosome</location>
        <location evidence="2">Telomere</location>
    </subcellularLocation>
    <subcellularLocation>
        <location evidence="1">Nucleus</location>
        <location evidence="1">PML body</location>
    </subcellularLocation>
</comment>
<keyword evidence="4" id="KW-0158">Chromosome</keyword>
<dbReference type="PANTHER" id="PTHR12162:SF0">
    <property type="entry name" value="NIBRIN"/>
    <property type="match status" value="1"/>
</dbReference>
<dbReference type="InterPro" id="IPR008984">
    <property type="entry name" value="SMAD_FHA_dom_sf"/>
</dbReference>
<reference evidence="14" key="1">
    <citation type="submission" date="2025-08" db="UniProtKB">
        <authorList>
            <consortium name="Ensembl"/>
        </authorList>
    </citation>
    <scope>IDENTIFICATION</scope>
</reference>
<feature type="compositionally biased region" description="Polar residues" evidence="12">
    <location>
        <begin position="645"/>
        <end position="661"/>
    </location>
</feature>
<name>A0A3Q3D876_HIPCM</name>
<dbReference type="InterPro" id="IPR000253">
    <property type="entry name" value="FHA_dom"/>
</dbReference>
<dbReference type="CDD" id="cd22667">
    <property type="entry name" value="FHA_NBN"/>
    <property type="match status" value="1"/>
</dbReference>
<dbReference type="Gene3D" id="2.60.200.20">
    <property type="match status" value="1"/>
</dbReference>
<dbReference type="Pfam" id="PF00533">
    <property type="entry name" value="BRCT"/>
    <property type="match status" value="1"/>
</dbReference>
<evidence type="ECO:0000256" key="4">
    <source>
        <dbReference type="ARBA" id="ARBA00022454"/>
    </source>
</evidence>
<proteinExistence type="inferred from homology"/>
<feature type="region of interest" description="Disordered" evidence="12">
    <location>
        <begin position="488"/>
        <end position="507"/>
    </location>
</feature>
<dbReference type="OMA" id="KKNFKMF"/>
<feature type="domain" description="FHA" evidence="13">
    <location>
        <begin position="26"/>
        <end position="74"/>
    </location>
</feature>
<dbReference type="Pfam" id="PF00498">
    <property type="entry name" value="FHA"/>
    <property type="match status" value="1"/>
</dbReference>
<dbReference type="InterPro" id="IPR001357">
    <property type="entry name" value="BRCT_dom"/>
</dbReference>
<keyword evidence="7" id="KW-0234">DNA repair</keyword>
<protein>
    <recommendedName>
        <fullName evidence="3">Nibrin</fullName>
    </recommendedName>
</protein>
<accession>A0A3Q3D876</accession>